<reference evidence="1 2" key="1">
    <citation type="journal article" date="2018" name="Front. Microbiol.">
        <title>Comparative Genomics of the Herbivore Gut Symbiont Lactobacillus reuteri Reveals Genetic Diversity and Lifestyle Adaptation.</title>
        <authorList>
            <person name="Zhao J."/>
        </authorList>
    </citation>
    <scope>NUCLEOTIDE SEQUENCE [LARGE SCALE GENOMIC DNA]</scope>
    <source>
        <strain evidence="1 2">LR12</strain>
    </source>
</reference>
<accession>A0A317GEV6</accession>
<dbReference type="AlphaFoldDB" id="A0A317GEV6"/>
<dbReference type="Proteomes" id="UP000245866">
    <property type="component" value="Unassembled WGS sequence"/>
</dbReference>
<gene>
    <name evidence="1" type="ORF">DKZ23_11035</name>
</gene>
<protein>
    <submittedName>
        <fullName evidence="1">Uncharacterized protein</fullName>
    </submittedName>
</protein>
<dbReference type="EMBL" id="QGHS01000294">
    <property type="protein sequence ID" value="PWT43872.1"/>
    <property type="molecule type" value="Genomic_DNA"/>
</dbReference>
<name>A0A317GEV6_LIMRT</name>
<sequence length="65" mass="7562">VYHKWLFYFSNLILQTATLKDGNQYHYEYWLTTASLQAANQGAKYGDPINLTYSASLKWIDPSNK</sequence>
<feature type="non-terminal residue" evidence="1">
    <location>
        <position position="1"/>
    </location>
</feature>
<comment type="caution">
    <text evidence="1">The sequence shown here is derived from an EMBL/GenBank/DDBJ whole genome shotgun (WGS) entry which is preliminary data.</text>
</comment>
<proteinExistence type="predicted"/>
<evidence type="ECO:0000313" key="2">
    <source>
        <dbReference type="Proteomes" id="UP000245866"/>
    </source>
</evidence>
<organism evidence="1 2">
    <name type="scientific">Limosilactobacillus reuteri</name>
    <name type="common">Lactobacillus reuteri</name>
    <dbReference type="NCBI Taxonomy" id="1598"/>
    <lineage>
        <taxon>Bacteria</taxon>
        <taxon>Bacillati</taxon>
        <taxon>Bacillota</taxon>
        <taxon>Bacilli</taxon>
        <taxon>Lactobacillales</taxon>
        <taxon>Lactobacillaceae</taxon>
        <taxon>Limosilactobacillus</taxon>
    </lineage>
</organism>
<evidence type="ECO:0000313" key="1">
    <source>
        <dbReference type="EMBL" id="PWT43872.1"/>
    </source>
</evidence>